<evidence type="ECO:0000256" key="1">
    <source>
        <dbReference type="ARBA" id="ARBA00007447"/>
    </source>
</evidence>
<dbReference type="Gene3D" id="2.40.70.10">
    <property type="entry name" value="Acid Proteases"/>
    <property type="match status" value="2"/>
</dbReference>
<feature type="signal peptide" evidence="4">
    <location>
        <begin position="1"/>
        <end position="29"/>
    </location>
</feature>
<dbReference type="InterPro" id="IPR032861">
    <property type="entry name" value="TAXi_N"/>
</dbReference>
<dbReference type="SUPFAM" id="SSF50630">
    <property type="entry name" value="Acid proteases"/>
    <property type="match status" value="1"/>
</dbReference>
<keyword evidence="2" id="KW-0645">Protease</keyword>
<evidence type="ECO:0000259" key="5">
    <source>
        <dbReference type="PROSITE" id="PS51767"/>
    </source>
</evidence>
<comment type="caution">
    <text evidence="6">The sequence shown here is derived from an EMBL/GenBank/DDBJ whole genome shotgun (WGS) entry which is preliminary data.</text>
</comment>
<dbReference type="Pfam" id="PF14541">
    <property type="entry name" value="TAXi_C"/>
    <property type="match status" value="1"/>
</dbReference>
<evidence type="ECO:0000256" key="2">
    <source>
        <dbReference type="ARBA" id="ARBA00022670"/>
    </source>
</evidence>
<feature type="chain" id="PRO_5044853019" description="Peptidase A1 domain-containing protein" evidence="4">
    <location>
        <begin position="30"/>
        <end position="475"/>
    </location>
</feature>
<dbReference type="InterPro" id="IPR032799">
    <property type="entry name" value="TAXi_C"/>
</dbReference>
<dbReference type="PANTHER" id="PTHR47967">
    <property type="entry name" value="OS07G0603500 PROTEIN-RELATED"/>
    <property type="match status" value="1"/>
</dbReference>
<evidence type="ECO:0000256" key="4">
    <source>
        <dbReference type="SAM" id="SignalP"/>
    </source>
</evidence>
<dbReference type="EMBL" id="CAUOFW020001236">
    <property type="protein sequence ID" value="CAK9142568.1"/>
    <property type="molecule type" value="Genomic_DNA"/>
</dbReference>
<dbReference type="GO" id="GO:0008233">
    <property type="term" value="F:peptidase activity"/>
    <property type="evidence" value="ECO:0007669"/>
    <property type="project" value="UniProtKB-KW"/>
</dbReference>
<reference evidence="6 7" key="1">
    <citation type="submission" date="2024-02" db="EMBL/GenBank/DDBJ databases">
        <authorList>
            <person name="Vignale AGUSTIN F."/>
            <person name="Sosa J E."/>
            <person name="Modenutti C."/>
        </authorList>
    </citation>
    <scope>NUCLEOTIDE SEQUENCE [LARGE SCALE GENOMIC DNA]</scope>
</reference>
<organism evidence="6 7">
    <name type="scientific">Ilex paraguariensis</name>
    <name type="common">yerba mate</name>
    <dbReference type="NCBI Taxonomy" id="185542"/>
    <lineage>
        <taxon>Eukaryota</taxon>
        <taxon>Viridiplantae</taxon>
        <taxon>Streptophyta</taxon>
        <taxon>Embryophyta</taxon>
        <taxon>Tracheophyta</taxon>
        <taxon>Spermatophyta</taxon>
        <taxon>Magnoliopsida</taxon>
        <taxon>eudicotyledons</taxon>
        <taxon>Gunneridae</taxon>
        <taxon>Pentapetalae</taxon>
        <taxon>asterids</taxon>
        <taxon>campanulids</taxon>
        <taxon>Aquifoliales</taxon>
        <taxon>Aquifoliaceae</taxon>
        <taxon>Ilex</taxon>
    </lineage>
</organism>
<keyword evidence="3" id="KW-0378">Hydrolase</keyword>
<proteinExistence type="inferred from homology"/>
<evidence type="ECO:0000256" key="3">
    <source>
        <dbReference type="ARBA" id="ARBA00022801"/>
    </source>
</evidence>
<dbReference type="Proteomes" id="UP001642360">
    <property type="component" value="Unassembled WGS sequence"/>
</dbReference>
<dbReference type="PANTHER" id="PTHR47967:SF123">
    <property type="entry name" value="ASPARTIC PROTEINASE NEPENTHESIN-1-LIKE"/>
    <property type="match status" value="1"/>
</dbReference>
<gene>
    <name evidence="6" type="ORF">ILEXP_LOCUS10252</name>
</gene>
<dbReference type="InterPro" id="IPR021109">
    <property type="entry name" value="Peptidase_aspartic_dom_sf"/>
</dbReference>
<accession>A0ABC8RCU0</accession>
<dbReference type="PROSITE" id="PS51767">
    <property type="entry name" value="PEPTIDASE_A1"/>
    <property type="match status" value="1"/>
</dbReference>
<dbReference type="GO" id="GO:0006508">
    <property type="term" value="P:proteolysis"/>
    <property type="evidence" value="ECO:0007669"/>
    <property type="project" value="UniProtKB-KW"/>
</dbReference>
<feature type="domain" description="Peptidase A1" evidence="5">
    <location>
        <begin position="98"/>
        <end position="467"/>
    </location>
</feature>
<dbReference type="InterPro" id="IPR051708">
    <property type="entry name" value="Plant_Aspart_Prot_A1"/>
</dbReference>
<comment type="similarity">
    <text evidence="1">Belongs to the peptidase A1 family.</text>
</comment>
<evidence type="ECO:0000313" key="6">
    <source>
        <dbReference type="EMBL" id="CAK9142568.1"/>
    </source>
</evidence>
<dbReference type="AlphaFoldDB" id="A0ABC8RCU0"/>
<dbReference type="InterPro" id="IPR033121">
    <property type="entry name" value="PEPTIDASE_A1"/>
</dbReference>
<sequence length="475" mass="54075">MLQSDIAKIMSLFSLTLVSTLFLVGSVGGKPNGLTLWLIHRDSPDSPFFQSSLTCKKEKTGKFVSQSNHRASYLSNVSSNSVHPQIVRPQVDIQSFSYIVKVGIGTFKATPTYKEYYLEMDTGSTLSWMQCEGCTRCFKQTPGPFPKNSSKSFRPILCEDGLCRPKICDGKYCSYSVRYLDGSYTYGILAKETFCFNSNTSKIEKVESLIFGCGKKNNIRFLDQNTNKVAGIIGLGWGQFSFVTQIHSVSDGRFSYCFPVINQYTRRPRQRIPMTYLRFGADIPQKRGLSSTTLKRIENQSQYHLDLRGISLNRRKLNIDAAVFALRRTGHRGGCIIDNSGTIYTRIIKPAYVILRRELEKHFSRFSNLRRFRGNSQLGVNFCYERQKPEGFENLPSITFHFKGLNADLVVQSEGCFEVVDKYHSPNNREYFCLAMAPSDVNSVIGAHQQTNQRFIYDMKNNRLFFHPEVCSKNA</sequence>
<keyword evidence="7" id="KW-1185">Reference proteome</keyword>
<keyword evidence="4" id="KW-0732">Signal</keyword>
<evidence type="ECO:0000313" key="7">
    <source>
        <dbReference type="Proteomes" id="UP001642360"/>
    </source>
</evidence>
<protein>
    <recommendedName>
        <fullName evidence="5">Peptidase A1 domain-containing protein</fullName>
    </recommendedName>
</protein>
<dbReference type="Pfam" id="PF14543">
    <property type="entry name" value="TAXi_N"/>
    <property type="match status" value="1"/>
</dbReference>
<name>A0ABC8RCU0_9AQUA</name>